<dbReference type="Proteomes" id="UP001252875">
    <property type="component" value="Unassembled WGS sequence"/>
</dbReference>
<reference evidence="2 3" key="1">
    <citation type="submission" date="2023-03" db="EMBL/GenBank/DDBJ databases">
        <authorList>
            <person name="Shen W."/>
            <person name="Cai J."/>
        </authorList>
    </citation>
    <scope>NUCLEOTIDE SEQUENCE [LARGE SCALE GENOMIC DNA]</scope>
    <source>
        <strain evidence="2 3">D6-4</strain>
    </source>
</reference>
<sequence length="160" mass="18437">MIITDKMFYPELIDVYDGKGTLDTLVDYAANKLAELGFIETTYQEALKEREREYPTGLQTPSFAVAIPHTDPSHIKKPFIYIIKLADSVTFGQMGTTDEFVSAKYAFFLGFDKGEDQLQLLQNLMAMFMDKKVMRQLEKEFDKTEILTIVTQFFKTESEK</sequence>
<keyword evidence="2" id="KW-0813">Transport</keyword>
<dbReference type="SUPFAM" id="SSF55804">
    <property type="entry name" value="Phoshotransferase/anion transport protein"/>
    <property type="match status" value="1"/>
</dbReference>
<gene>
    <name evidence="2" type="ORF">P7D85_19150</name>
</gene>
<dbReference type="Gene3D" id="3.40.930.10">
    <property type="entry name" value="Mannitol-specific EII, Chain A"/>
    <property type="match status" value="1"/>
</dbReference>
<name>A0ABU3F442_9ENTE</name>
<dbReference type="InterPro" id="IPR016152">
    <property type="entry name" value="PTrfase/Anion_transptr"/>
</dbReference>
<organism evidence="2 3">
    <name type="scientific">Enterococcus hulanensis</name>
    <dbReference type="NCBI Taxonomy" id="2559929"/>
    <lineage>
        <taxon>Bacteria</taxon>
        <taxon>Bacillati</taxon>
        <taxon>Bacillota</taxon>
        <taxon>Bacilli</taxon>
        <taxon>Lactobacillales</taxon>
        <taxon>Enterococcaceae</taxon>
        <taxon>Enterococcus</taxon>
    </lineage>
</organism>
<dbReference type="RefSeq" id="WP_311823414.1">
    <property type="nucleotide sequence ID" value="NZ_JARPYE010000004.1"/>
</dbReference>
<evidence type="ECO:0000313" key="3">
    <source>
        <dbReference type="Proteomes" id="UP001252875"/>
    </source>
</evidence>
<proteinExistence type="predicted"/>
<protein>
    <submittedName>
        <fullName evidence="2">PTS sugar transporter subunit IIA</fullName>
    </submittedName>
</protein>
<feature type="domain" description="PTS EIIA type-2" evidence="1">
    <location>
        <begin position="6"/>
        <end position="153"/>
    </location>
</feature>
<dbReference type="Pfam" id="PF00359">
    <property type="entry name" value="PTS_EIIA_2"/>
    <property type="match status" value="1"/>
</dbReference>
<dbReference type="PROSITE" id="PS51094">
    <property type="entry name" value="PTS_EIIA_TYPE_2"/>
    <property type="match status" value="1"/>
</dbReference>
<dbReference type="InterPro" id="IPR051541">
    <property type="entry name" value="PTS_SugarTrans_NitroReg"/>
</dbReference>
<keyword evidence="3" id="KW-1185">Reference proteome</keyword>
<dbReference type="EMBL" id="JARPYI010000014">
    <property type="protein sequence ID" value="MDT2601902.1"/>
    <property type="molecule type" value="Genomic_DNA"/>
</dbReference>
<accession>A0ABU3F442</accession>
<dbReference type="CDD" id="cd00211">
    <property type="entry name" value="PTS_IIA_fru"/>
    <property type="match status" value="1"/>
</dbReference>
<dbReference type="PANTHER" id="PTHR47738:SF3">
    <property type="entry name" value="PHOSPHOTRANSFERASE SYSTEM MANNITOL_FRUCTOSE-SPECIFIC IIA DOMAIN CONTAINING PROTEIN"/>
    <property type="match status" value="1"/>
</dbReference>
<dbReference type="PANTHER" id="PTHR47738">
    <property type="entry name" value="PTS SYSTEM FRUCTOSE-LIKE EIIA COMPONENT-RELATED"/>
    <property type="match status" value="1"/>
</dbReference>
<evidence type="ECO:0000313" key="2">
    <source>
        <dbReference type="EMBL" id="MDT2601902.1"/>
    </source>
</evidence>
<keyword evidence="2" id="KW-0762">Sugar transport</keyword>
<comment type="caution">
    <text evidence="2">The sequence shown here is derived from an EMBL/GenBank/DDBJ whole genome shotgun (WGS) entry which is preliminary data.</text>
</comment>
<dbReference type="InterPro" id="IPR002178">
    <property type="entry name" value="PTS_EIIA_type-2_dom"/>
</dbReference>
<evidence type="ECO:0000259" key="1">
    <source>
        <dbReference type="PROSITE" id="PS51094"/>
    </source>
</evidence>